<feature type="compositionally biased region" description="Polar residues" evidence="3">
    <location>
        <begin position="10"/>
        <end position="19"/>
    </location>
</feature>
<dbReference type="AlphaFoldDB" id="A0A443SF49"/>
<dbReference type="Proteomes" id="UP000288716">
    <property type="component" value="Unassembled WGS sequence"/>
</dbReference>
<dbReference type="Pfam" id="PF00254">
    <property type="entry name" value="FKBP_C"/>
    <property type="match status" value="1"/>
</dbReference>
<feature type="region of interest" description="Disordered" evidence="3">
    <location>
        <begin position="79"/>
        <end position="98"/>
    </location>
</feature>
<reference evidence="5 6" key="1">
    <citation type="journal article" date="2018" name="Gigascience">
        <title>Genomes of trombidid mites reveal novel predicted allergens and laterally-transferred genes associated with secondary metabolism.</title>
        <authorList>
            <person name="Dong X."/>
            <person name="Chaisiri K."/>
            <person name="Xia D."/>
            <person name="Armstrong S.D."/>
            <person name="Fang Y."/>
            <person name="Donnelly M.J."/>
            <person name="Kadowaki T."/>
            <person name="McGarry J.W."/>
            <person name="Darby A.C."/>
            <person name="Makepeace B.L."/>
        </authorList>
    </citation>
    <scope>NUCLEOTIDE SEQUENCE [LARGE SCALE GENOMIC DNA]</scope>
    <source>
        <strain evidence="5">UoL-UT</strain>
    </source>
</reference>
<dbReference type="InterPro" id="IPR050754">
    <property type="entry name" value="FKBP4/5/8-like"/>
</dbReference>
<evidence type="ECO:0000313" key="6">
    <source>
        <dbReference type="Proteomes" id="UP000288716"/>
    </source>
</evidence>
<dbReference type="STRING" id="299467.A0A443SF49"/>
<dbReference type="GO" id="GO:0012505">
    <property type="term" value="C:endomembrane system"/>
    <property type="evidence" value="ECO:0007669"/>
    <property type="project" value="TreeGrafter"/>
</dbReference>
<dbReference type="VEuPathDB" id="VectorBase:LDEU005892"/>
<dbReference type="InterPro" id="IPR001179">
    <property type="entry name" value="PPIase_FKBP_dom"/>
</dbReference>
<comment type="caution">
    <text evidence="5">The sequence shown here is derived from an EMBL/GenBank/DDBJ whole genome shotgun (WGS) entry which is preliminary data.</text>
</comment>
<evidence type="ECO:0000313" key="5">
    <source>
        <dbReference type="EMBL" id="RWS26148.1"/>
    </source>
</evidence>
<sequence length="149" mass="16521">MDSENEKSATTEIIANGNASAALETNELIDEENDDDLPPLEDIEGTGDKKEEEIEKQEVFDENGYFDILDNKQLLKKTLKEGSSDGQRPQRGNRVTINLKTRLKGDEKLIESQSVEGLQLIVGDYDTIHGVDLVVPLMHKGEIAQVLIA</sequence>
<feature type="non-terminal residue" evidence="5">
    <location>
        <position position="149"/>
    </location>
</feature>
<feature type="compositionally biased region" description="Acidic residues" evidence="3">
    <location>
        <begin position="27"/>
        <end position="45"/>
    </location>
</feature>
<dbReference type="GO" id="GO:0003755">
    <property type="term" value="F:peptidyl-prolyl cis-trans isomerase activity"/>
    <property type="evidence" value="ECO:0007669"/>
    <property type="project" value="InterPro"/>
</dbReference>
<dbReference type="InterPro" id="IPR046357">
    <property type="entry name" value="PPIase_dom_sf"/>
</dbReference>
<accession>A0A443SF49</accession>
<dbReference type="GO" id="GO:0043066">
    <property type="term" value="P:negative regulation of apoptotic process"/>
    <property type="evidence" value="ECO:0007669"/>
    <property type="project" value="TreeGrafter"/>
</dbReference>
<evidence type="ECO:0000256" key="1">
    <source>
        <dbReference type="ARBA" id="ARBA00022737"/>
    </source>
</evidence>
<dbReference type="OrthoDB" id="532682at2759"/>
<keyword evidence="2" id="KW-0802">TPR repeat</keyword>
<keyword evidence="6" id="KW-1185">Reference proteome</keyword>
<dbReference type="GO" id="GO:0016020">
    <property type="term" value="C:membrane"/>
    <property type="evidence" value="ECO:0007669"/>
    <property type="project" value="TreeGrafter"/>
</dbReference>
<evidence type="ECO:0000259" key="4">
    <source>
        <dbReference type="Pfam" id="PF00254"/>
    </source>
</evidence>
<organism evidence="5 6">
    <name type="scientific">Leptotrombidium deliense</name>
    <dbReference type="NCBI Taxonomy" id="299467"/>
    <lineage>
        <taxon>Eukaryota</taxon>
        <taxon>Metazoa</taxon>
        <taxon>Ecdysozoa</taxon>
        <taxon>Arthropoda</taxon>
        <taxon>Chelicerata</taxon>
        <taxon>Arachnida</taxon>
        <taxon>Acari</taxon>
        <taxon>Acariformes</taxon>
        <taxon>Trombidiformes</taxon>
        <taxon>Prostigmata</taxon>
        <taxon>Anystina</taxon>
        <taxon>Parasitengona</taxon>
        <taxon>Trombiculoidea</taxon>
        <taxon>Trombiculidae</taxon>
        <taxon>Leptotrombidium</taxon>
    </lineage>
</organism>
<dbReference type="EMBL" id="NCKV01003014">
    <property type="protein sequence ID" value="RWS26148.1"/>
    <property type="molecule type" value="Genomic_DNA"/>
</dbReference>
<dbReference type="Gene3D" id="3.10.50.40">
    <property type="match status" value="1"/>
</dbReference>
<feature type="domain" description="PPIase FKBP-type" evidence="4">
    <location>
        <begin position="87"/>
        <end position="148"/>
    </location>
</feature>
<name>A0A443SF49_9ACAR</name>
<evidence type="ECO:0000256" key="2">
    <source>
        <dbReference type="ARBA" id="ARBA00022803"/>
    </source>
</evidence>
<dbReference type="PANTHER" id="PTHR46512:SF1">
    <property type="entry name" value="PEPTIDYLPROLYL ISOMERASE"/>
    <property type="match status" value="1"/>
</dbReference>
<keyword evidence="5" id="KW-0413">Isomerase</keyword>
<feature type="region of interest" description="Disordered" evidence="3">
    <location>
        <begin position="1"/>
        <end position="52"/>
    </location>
</feature>
<protein>
    <submittedName>
        <fullName evidence="5">Peptidyl-prolyl cis-trans isomerase FKBP8-like protein</fullName>
    </submittedName>
</protein>
<dbReference type="SUPFAM" id="SSF54534">
    <property type="entry name" value="FKBP-like"/>
    <property type="match status" value="1"/>
</dbReference>
<dbReference type="GO" id="GO:0005829">
    <property type="term" value="C:cytosol"/>
    <property type="evidence" value="ECO:0007669"/>
    <property type="project" value="TreeGrafter"/>
</dbReference>
<dbReference type="GO" id="GO:0044183">
    <property type="term" value="F:protein folding chaperone"/>
    <property type="evidence" value="ECO:0007669"/>
    <property type="project" value="TreeGrafter"/>
</dbReference>
<evidence type="ECO:0000256" key="3">
    <source>
        <dbReference type="SAM" id="MobiDB-lite"/>
    </source>
</evidence>
<keyword evidence="1" id="KW-0677">Repeat</keyword>
<proteinExistence type="predicted"/>
<dbReference type="PANTHER" id="PTHR46512">
    <property type="entry name" value="PEPTIDYLPROLYL ISOMERASE"/>
    <property type="match status" value="1"/>
</dbReference>
<dbReference type="GO" id="GO:0005740">
    <property type="term" value="C:mitochondrial envelope"/>
    <property type="evidence" value="ECO:0007669"/>
    <property type="project" value="TreeGrafter"/>
</dbReference>
<gene>
    <name evidence="5" type="ORF">B4U80_13005</name>
</gene>